<name>R0MM28_NOSB1</name>
<dbReference type="EMBL" id="KB908914">
    <property type="protein sequence ID" value="EOB15290.1"/>
    <property type="molecule type" value="Genomic_DNA"/>
</dbReference>
<proteinExistence type="predicted"/>
<evidence type="ECO:0000313" key="1">
    <source>
        <dbReference type="EMBL" id="EOB15290.1"/>
    </source>
</evidence>
<evidence type="ECO:0000313" key="2">
    <source>
        <dbReference type="Proteomes" id="UP000016927"/>
    </source>
</evidence>
<protein>
    <submittedName>
        <fullName evidence="1">Uncharacterized protein</fullName>
    </submittedName>
</protein>
<reference evidence="1 2" key="1">
    <citation type="journal article" date="2013" name="BMC Genomics">
        <title>Comparative genomics of parasitic silkworm microsporidia reveal an association between genome expansion and host adaptation.</title>
        <authorList>
            <person name="Pan G."/>
            <person name="Xu J."/>
            <person name="Li T."/>
            <person name="Xia Q."/>
            <person name="Liu S.L."/>
            <person name="Zhang G."/>
            <person name="Li S."/>
            <person name="Li C."/>
            <person name="Liu H."/>
            <person name="Yang L."/>
            <person name="Liu T."/>
            <person name="Zhang X."/>
            <person name="Wu Z."/>
            <person name="Fan W."/>
            <person name="Dang X."/>
            <person name="Xiang H."/>
            <person name="Tao M."/>
            <person name="Li Y."/>
            <person name="Hu J."/>
            <person name="Li Z."/>
            <person name="Lin L."/>
            <person name="Luo J."/>
            <person name="Geng L."/>
            <person name="Wang L."/>
            <person name="Long M."/>
            <person name="Wan Y."/>
            <person name="He N."/>
            <person name="Zhang Z."/>
            <person name="Lu C."/>
            <person name="Keeling P.J."/>
            <person name="Wang J."/>
            <person name="Xiang Z."/>
            <person name="Zhou Z."/>
        </authorList>
    </citation>
    <scope>NUCLEOTIDE SEQUENCE [LARGE SCALE GENOMIC DNA]</scope>
    <source>
        <strain evidence="2">CQ1 / CVCC 102059</strain>
    </source>
</reference>
<dbReference type="Proteomes" id="UP000016927">
    <property type="component" value="Unassembled WGS sequence"/>
</dbReference>
<sequence>MIKLQESIHYFTDEENSIYLITETVIEDKFFDIEVIFIRAFSVEISKKFKLNDYYIVC</sequence>
<dbReference type="VEuPathDB" id="MicrosporidiaDB:NBO_6g0042"/>
<keyword evidence="2" id="KW-1185">Reference proteome</keyword>
<dbReference type="AlphaFoldDB" id="R0MM28"/>
<dbReference type="HOGENOM" id="CLU_2979687_0_0_1"/>
<organism evidence="1 2">
    <name type="scientific">Nosema bombycis (strain CQ1 / CVCC 102059)</name>
    <name type="common">Microsporidian parasite</name>
    <name type="synonym">Pebrine of silkworm</name>
    <dbReference type="NCBI Taxonomy" id="578461"/>
    <lineage>
        <taxon>Eukaryota</taxon>
        <taxon>Fungi</taxon>
        <taxon>Fungi incertae sedis</taxon>
        <taxon>Microsporidia</taxon>
        <taxon>Nosematidae</taxon>
        <taxon>Nosema</taxon>
    </lineage>
</organism>
<gene>
    <name evidence="1" type="ORF">NBO_6g0042</name>
</gene>
<accession>R0MM28</accession>